<organism evidence="1 2">
    <name type="scientific">Eragrostis curvula</name>
    <name type="common">weeping love grass</name>
    <dbReference type="NCBI Taxonomy" id="38414"/>
    <lineage>
        <taxon>Eukaryota</taxon>
        <taxon>Viridiplantae</taxon>
        <taxon>Streptophyta</taxon>
        <taxon>Embryophyta</taxon>
        <taxon>Tracheophyta</taxon>
        <taxon>Spermatophyta</taxon>
        <taxon>Magnoliopsida</taxon>
        <taxon>Liliopsida</taxon>
        <taxon>Poales</taxon>
        <taxon>Poaceae</taxon>
        <taxon>PACMAD clade</taxon>
        <taxon>Chloridoideae</taxon>
        <taxon>Eragrostideae</taxon>
        <taxon>Eragrostidinae</taxon>
        <taxon>Eragrostis</taxon>
    </lineage>
</organism>
<comment type="caution">
    <text evidence="1">The sequence shown here is derived from an EMBL/GenBank/DDBJ whole genome shotgun (WGS) entry which is preliminary data.</text>
</comment>
<keyword evidence="2" id="KW-1185">Reference proteome</keyword>
<dbReference type="OrthoDB" id="410267at2759"/>
<protein>
    <submittedName>
        <fullName evidence="1">Uncharacterized protein</fullName>
    </submittedName>
</protein>
<dbReference type="AlphaFoldDB" id="A0A5J9UIQ4"/>
<feature type="non-terminal residue" evidence="1">
    <location>
        <position position="1"/>
    </location>
</feature>
<evidence type="ECO:0000313" key="1">
    <source>
        <dbReference type="EMBL" id="TVU23602.1"/>
    </source>
</evidence>
<gene>
    <name evidence="1" type="ORF">EJB05_25977</name>
</gene>
<sequence length="136" mass="14586">MAIDSMGQIGHIWNYAGRFAAGYASEELPLLHRIPRPLAPTAVLLAAYTGHLLVALDAPREGTLYAASVLTGFCFDSARSGRCSTPSSPSCSGSVGATPRRHHTYDVRVADRLYHAERSLELTRRASTSSDSDGHS</sequence>
<dbReference type="Proteomes" id="UP000324897">
    <property type="component" value="Chromosome 2"/>
</dbReference>
<name>A0A5J9UIQ4_9POAL</name>
<dbReference type="EMBL" id="RWGY01000013">
    <property type="protein sequence ID" value="TVU23602.1"/>
    <property type="molecule type" value="Genomic_DNA"/>
</dbReference>
<accession>A0A5J9UIQ4</accession>
<reference evidence="1 2" key="1">
    <citation type="journal article" date="2019" name="Sci. Rep.">
        <title>A high-quality genome of Eragrostis curvula grass provides insights into Poaceae evolution and supports new strategies to enhance forage quality.</title>
        <authorList>
            <person name="Carballo J."/>
            <person name="Santos B.A.C.M."/>
            <person name="Zappacosta D."/>
            <person name="Garbus I."/>
            <person name="Selva J.P."/>
            <person name="Gallo C.A."/>
            <person name="Diaz A."/>
            <person name="Albertini E."/>
            <person name="Caccamo M."/>
            <person name="Echenique V."/>
        </authorList>
    </citation>
    <scope>NUCLEOTIDE SEQUENCE [LARGE SCALE GENOMIC DNA]</scope>
    <source>
        <strain evidence="2">cv. Victoria</strain>
        <tissue evidence="1">Leaf</tissue>
    </source>
</reference>
<evidence type="ECO:0000313" key="2">
    <source>
        <dbReference type="Proteomes" id="UP000324897"/>
    </source>
</evidence>
<dbReference type="Gramene" id="TVU23602">
    <property type="protein sequence ID" value="TVU23602"/>
    <property type="gene ID" value="EJB05_25977"/>
</dbReference>
<proteinExistence type="predicted"/>